<keyword evidence="2" id="KW-1185">Reference proteome</keyword>
<dbReference type="Proteomes" id="UP000029577">
    <property type="component" value="Unassembled WGS sequence"/>
</dbReference>
<evidence type="ECO:0000313" key="2">
    <source>
        <dbReference type="Proteomes" id="UP000029577"/>
    </source>
</evidence>
<proteinExistence type="predicted"/>
<accession>A0A0F5BUY5</accession>
<evidence type="ECO:0000313" key="1">
    <source>
        <dbReference type="EMBL" id="KKA63563.1"/>
    </source>
</evidence>
<dbReference type="Pfam" id="PF21980">
    <property type="entry name" value="MksE"/>
    <property type="match status" value="1"/>
</dbReference>
<dbReference type="AlphaFoldDB" id="A0A0F5BUY5"/>
<reference evidence="1" key="1">
    <citation type="submission" date="2014-12" db="EMBL/GenBank/DDBJ databases">
        <title>The draft genome of the Tatumella morbirosei type strain, LMG23360T isolated from pineapple rot.</title>
        <authorList>
            <person name="Smits T.H."/>
            <person name="Palmer M."/>
            <person name="Venter S.N."/>
            <person name="Duffy B."/>
            <person name="Steenkamp E.T."/>
            <person name="Chan W.Y."/>
            <person name="Coutinho T.A."/>
            <person name="Coetzee M.P."/>
            <person name="De Maayer P."/>
        </authorList>
    </citation>
    <scope>NUCLEOTIDE SEQUENCE [LARGE SCALE GENOMIC DNA]</scope>
    <source>
        <strain evidence="1">LMG 23360</strain>
    </source>
</reference>
<comment type="caution">
    <text evidence="1">The sequence shown here is derived from an EMBL/GenBank/DDBJ whole genome shotgun (WGS) entry which is preliminary data.</text>
</comment>
<dbReference type="RefSeq" id="WP_038020469.1">
    <property type="nucleotide sequence ID" value="NZ_JPKR02000003.1"/>
</dbReference>
<protein>
    <submittedName>
        <fullName evidence="1">Uncharacterized protein</fullName>
    </submittedName>
</protein>
<sequence length="197" mass="22733">MNDFVSQLEALPALNDLFRLFNNGKHLNRVADPVLWAELEREQEKYQALFSAMGFELRVAQRGYAWFHSDEANNGVNKTSSQLALLFMCLFNTQADVGQPLSRFGDWRIDKSLIAETYRQHQELLVAESLDLDKFTALLQSATRFGFALDHYGYWQLLPAVNRYLEHFESLMSLQDSIIEGQVSNSDDQPEDKEEYV</sequence>
<dbReference type="STRING" id="642227.HA49_21625"/>
<name>A0A0F5BUY5_9GAMM</name>
<organism evidence="1 2">
    <name type="scientific">Tatumella morbirosei</name>
    <dbReference type="NCBI Taxonomy" id="642227"/>
    <lineage>
        <taxon>Bacteria</taxon>
        <taxon>Pseudomonadati</taxon>
        <taxon>Pseudomonadota</taxon>
        <taxon>Gammaproteobacteria</taxon>
        <taxon>Enterobacterales</taxon>
        <taxon>Erwiniaceae</taxon>
        <taxon>Tatumella</taxon>
    </lineage>
</organism>
<dbReference type="EMBL" id="JPKR02000003">
    <property type="protein sequence ID" value="KKA63563.1"/>
    <property type="molecule type" value="Genomic_DNA"/>
</dbReference>
<gene>
    <name evidence="1" type="ORF">HA49_21625</name>
</gene>
<dbReference type="InterPro" id="IPR053841">
    <property type="entry name" value="MksE"/>
</dbReference>